<feature type="compositionally biased region" description="Polar residues" evidence="4">
    <location>
        <begin position="660"/>
        <end position="670"/>
    </location>
</feature>
<protein>
    <recommendedName>
        <fullName evidence="7">ARM repeat superfamily protein</fullName>
    </recommendedName>
</protein>
<dbReference type="InterPro" id="IPR019318">
    <property type="entry name" value="Gua_nucleotide_exch_fac_Ric8"/>
</dbReference>
<reference evidence="5" key="1">
    <citation type="submission" date="2020-03" db="EMBL/GenBank/DDBJ databases">
        <title>Draft Genome Sequence of Cylindrodendrum hubeiense.</title>
        <authorList>
            <person name="Buettner E."/>
            <person name="Kellner H."/>
        </authorList>
    </citation>
    <scope>NUCLEOTIDE SEQUENCE</scope>
    <source>
        <strain evidence="5">IHI 201604</strain>
    </source>
</reference>
<dbReference type="EMBL" id="JAANBB010000185">
    <property type="protein sequence ID" value="KAF7547201.1"/>
    <property type="molecule type" value="Genomic_DNA"/>
</dbReference>
<dbReference type="GO" id="GO:0005737">
    <property type="term" value="C:cytoplasm"/>
    <property type="evidence" value="ECO:0007669"/>
    <property type="project" value="TreeGrafter"/>
</dbReference>
<feature type="region of interest" description="Disordered" evidence="4">
    <location>
        <begin position="638"/>
        <end position="670"/>
    </location>
</feature>
<dbReference type="OrthoDB" id="5585685at2759"/>
<evidence type="ECO:0000256" key="1">
    <source>
        <dbReference type="ARBA" id="ARBA00009049"/>
    </source>
</evidence>
<gene>
    <name evidence="5" type="ORF">G7Z17_g7897</name>
</gene>
<feature type="compositionally biased region" description="Polar residues" evidence="4">
    <location>
        <begin position="193"/>
        <end position="204"/>
    </location>
</feature>
<feature type="region of interest" description="Disordered" evidence="4">
    <location>
        <begin position="187"/>
        <end position="209"/>
    </location>
</feature>
<organism evidence="5 6">
    <name type="scientific">Cylindrodendrum hubeiense</name>
    <dbReference type="NCBI Taxonomy" id="595255"/>
    <lineage>
        <taxon>Eukaryota</taxon>
        <taxon>Fungi</taxon>
        <taxon>Dikarya</taxon>
        <taxon>Ascomycota</taxon>
        <taxon>Pezizomycotina</taxon>
        <taxon>Sordariomycetes</taxon>
        <taxon>Hypocreomycetidae</taxon>
        <taxon>Hypocreales</taxon>
        <taxon>Nectriaceae</taxon>
        <taxon>Cylindrodendrum</taxon>
    </lineage>
</organism>
<evidence type="ECO:0008006" key="7">
    <source>
        <dbReference type="Google" id="ProtNLM"/>
    </source>
</evidence>
<proteinExistence type="inferred from homology"/>
<name>A0A9P5H703_9HYPO</name>
<dbReference type="AlphaFoldDB" id="A0A9P5H703"/>
<dbReference type="PANTHER" id="PTHR12425:SF5">
    <property type="entry name" value="SYNEMBRYN"/>
    <property type="match status" value="1"/>
</dbReference>
<comment type="caution">
    <text evidence="5">The sequence shown here is derived from an EMBL/GenBank/DDBJ whole genome shotgun (WGS) entry which is preliminary data.</text>
</comment>
<keyword evidence="3" id="KW-0143">Chaperone</keyword>
<evidence type="ECO:0000256" key="4">
    <source>
        <dbReference type="SAM" id="MobiDB-lite"/>
    </source>
</evidence>
<sequence length="670" mass="73777">MAATDYQWPTLSIREEMAEFWDGWPQVIAYARTRSDVIPQQSVSKLTSLELVWKPKELPLRLAFTSQRKPGSQSIPTSAEPIFPALVYLRITFERLVHREIDEATGLIWPYETKALLADKIHNNLLPTIDRLLDRIVPPSTEVTISCSKWDWYEVIDLALIEKQGKEQTKPERADIEGLRCWREIPREKDGQDSTATTTTSNGAQDGESEVKGLREGYWIHIPIEDVHLSQGIKPGNETNDDLAWDLGVYSHVTTARTIASPRDFRGDHLEACLGSSIINSYPFNMASLETETEIQNEVEEIIEVLEAGKDACTSTEREELLQRILYRTKSATDQVLHPLFNKRGICALGLWAFENTASIERRTALRCLNNVLLRSAPARQLFVDEGYPKQTIDLMKNGEPDDELLTTSILLHCSTGTSLDLGPNFEKDDLAGIINTNVSRHGRAASSSPSGLPTSGTATLALLSTLSLHYETQAYRFLESLTPILDMLNNAHILSPPLQPPASSLVACLASIPIQASQSFPEAAVDKLADILLSSIIAYSAGGGIELMSLFITLLRLAQSESAAAQSRLRARLLPSDQDRATPLGQGDSLPHKLIHLATTSTAAQVRGISMVLFFELSNKDEPELVQNVGSSNAAEFLASRGTQVPQEDLSGEKKAGDNSETNPTASQS</sequence>
<evidence type="ECO:0000313" key="6">
    <source>
        <dbReference type="Proteomes" id="UP000722485"/>
    </source>
</evidence>
<dbReference type="PANTHER" id="PTHR12425">
    <property type="entry name" value="SYNEMBRYN"/>
    <property type="match status" value="1"/>
</dbReference>
<accession>A0A9P5H703</accession>
<keyword evidence="6" id="KW-1185">Reference proteome</keyword>
<evidence type="ECO:0000313" key="5">
    <source>
        <dbReference type="EMBL" id="KAF7547201.1"/>
    </source>
</evidence>
<evidence type="ECO:0000256" key="2">
    <source>
        <dbReference type="ARBA" id="ARBA00022658"/>
    </source>
</evidence>
<dbReference type="Proteomes" id="UP000722485">
    <property type="component" value="Unassembled WGS sequence"/>
</dbReference>
<dbReference type="GO" id="GO:0001965">
    <property type="term" value="F:G-protein alpha-subunit binding"/>
    <property type="evidence" value="ECO:0007669"/>
    <property type="project" value="TreeGrafter"/>
</dbReference>
<comment type="similarity">
    <text evidence="1">Belongs to the synembryn family.</text>
</comment>
<dbReference type="GO" id="GO:0007186">
    <property type="term" value="P:G protein-coupled receptor signaling pathway"/>
    <property type="evidence" value="ECO:0007669"/>
    <property type="project" value="TreeGrafter"/>
</dbReference>
<dbReference type="Pfam" id="PF10165">
    <property type="entry name" value="Ric8"/>
    <property type="match status" value="1"/>
</dbReference>
<keyword evidence="2" id="KW-0344">Guanine-nucleotide releasing factor</keyword>
<evidence type="ECO:0000256" key="3">
    <source>
        <dbReference type="ARBA" id="ARBA00023186"/>
    </source>
</evidence>
<dbReference type="GO" id="GO:0005085">
    <property type="term" value="F:guanyl-nucleotide exchange factor activity"/>
    <property type="evidence" value="ECO:0007669"/>
    <property type="project" value="UniProtKB-KW"/>
</dbReference>